<proteinExistence type="predicted"/>
<dbReference type="Proteomes" id="UP000887576">
    <property type="component" value="Unplaced"/>
</dbReference>
<name>A0AC34RLM5_9BILA</name>
<reference evidence="2" key="1">
    <citation type="submission" date="2022-11" db="UniProtKB">
        <authorList>
            <consortium name="WormBaseParasite"/>
        </authorList>
    </citation>
    <scope>IDENTIFICATION</scope>
</reference>
<accession>A0AC34RLM5</accession>
<dbReference type="WBParaSite" id="JU765_v2.g8048.t1">
    <property type="protein sequence ID" value="JU765_v2.g8048.t1"/>
    <property type="gene ID" value="JU765_v2.g8048"/>
</dbReference>
<protein>
    <submittedName>
        <fullName evidence="2">DNA-directed RNA polymerase subunit</fullName>
    </submittedName>
</protein>
<organism evidence="1 2">
    <name type="scientific">Panagrolaimus sp. JU765</name>
    <dbReference type="NCBI Taxonomy" id="591449"/>
    <lineage>
        <taxon>Eukaryota</taxon>
        <taxon>Metazoa</taxon>
        <taxon>Ecdysozoa</taxon>
        <taxon>Nematoda</taxon>
        <taxon>Chromadorea</taxon>
        <taxon>Rhabditida</taxon>
        <taxon>Tylenchina</taxon>
        <taxon>Panagrolaimomorpha</taxon>
        <taxon>Panagrolaimoidea</taxon>
        <taxon>Panagrolaimidae</taxon>
        <taxon>Panagrolaimus</taxon>
    </lineage>
</organism>
<sequence>MGSQTVPEDLPYMEFDQFGLKLYTTSEIQKLAEVEIFNPETFDLLGHPLPNGLHDLKLGPTEYGGRCETCKQITKYCPGHYGYIHLDVPVFHPMLFPFMFNLLKGSCIFCHRFMCNTSSGKTKILLAQLRCIELGCFSLAESLFYQIRDRVETAESKAENAAMLEVMSVDIGAIDEKLAKITGKTVEQLLAQKSPPTKNSVDLKNTLMKEYLRTQLYAHRTVCPLCKGRNGVLRNDENRSIIIDFGGKGLGKLKMPKKLAEKLDEGGIEDYLEEAAHINDWEDENGVSVAGGKKSALREQLNAVAENKCDKFTWRGAEVREHFRSLWRNEAPILRKLFSLFNTESKGCPMDVLFFELLLVPPTKYRPMRFFKGDRFEDVQTTAFRRVIECNEAMYCLKRATDKNVDGKFLEKYKAKYEKKLRGSNIEEKLHSAYVDLQVKINQLYDSEPTTSDPRAPTGVRQLLEKKQGLFRMHMMGKRVNYACRSVITPDPYLDVDEIGIPEIFAKKLTFPDVVSGLNIQRMRKAILRGPE</sequence>
<evidence type="ECO:0000313" key="1">
    <source>
        <dbReference type="Proteomes" id="UP000887576"/>
    </source>
</evidence>
<evidence type="ECO:0000313" key="2">
    <source>
        <dbReference type="WBParaSite" id="JU765_v2.g8048.t1"/>
    </source>
</evidence>